<sequence>MLGRVDSLGFYRPFLCAFPPCDTPPISEIDKPDAQSGMQQLFKAKDKVHLHHSQLMDEKRRQITLLFQQVQSMIAGELISLEPLWIGTQ</sequence>
<dbReference type="EMBL" id="JBJKFK010008873">
    <property type="protein sequence ID" value="KAL3306956.1"/>
    <property type="molecule type" value="Genomic_DNA"/>
</dbReference>
<name>A0ABD2PKP1_9PLAT</name>
<protein>
    <submittedName>
        <fullName evidence="1">Uncharacterized protein</fullName>
    </submittedName>
</protein>
<keyword evidence="2" id="KW-1185">Reference proteome</keyword>
<dbReference type="AlphaFoldDB" id="A0ABD2PKP1"/>
<dbReference type="Proteomes" id="UP001626550">
    <property type="component" value="Unassembled WGS sequence"/>
</dbReference>
<gene>
    <name evidence="1" type="ORF">Ciccas_014545</name>
</gene>
<evidence type="ECO:0000313" key="1">
    <source>
        <dbReference type="EMBL" id="KAL3306956.1"/>
    </source>
</evidence>
<comment type="caution">
    <text evidence="1">The sequence shown here is derived from an EMBL/GenBank/DDBJ whole genome shotgun (WGS) entry which is preliminary data.</text>
</comment>
<organism evidence="1 2">
    <name type="scientific">Cichlidogyrus casuarinus</name>
    <dbReference type="NCBI Taxonomy" id="1844966"/>
    <lineage>
        <taxon>Eukaryota</taxon>
        <taxon>Metazoa</taxon>
        <taxon>Spiralia</taxon>
        <taxon>Lophotrochozoa</taxon>
        <taxon>Platyhelminthes</taxon>
        <taxon>Monogenea</taxon>
        <taxon>Monopisthocotylea</taxon>
        <taxon>Dactylogyridea</taxon>
        <taxon>Ancyrocephalidae</taxon>
        <taxon>Cichlidogyrus</taxon>
    </lineage>
</organism>
<accession>A0ABD2PKP1</accession>
<reference evidence="1 2" key="1">
    <citation type="submission" date="2024-11" db="EMBL/GenBank/DDBJ databases">
        <title>Adaptive evolution of stress response genes in parasites aligns with host niche diversity.</title>
        <authorList>
            <person name="Hahn C."/>
            <person name="Resl P."/>
        </authorList>
    </citation>
    <scope>NUCLEOTIDE SEQUENCE [LARGE SCALE GENOMIC DNA]</scope>
    <source>
        <strain evidence="1">EGGRZ-B1_66</strain>
        <tissue evidence="1">Body</tissue>
    </source>
</reference>
<evidence type="ECO:0000313" key="2">
    <source>
        <dbReference type="Proteomes" id="UP001626550"/>
    </source>
</evidence>
<proteinExistence type="predicted"/>